<gene>
    <name evidence="14" type="ORF">IPK02_12680</name>
</gene>
<dbReference type="InterPro" id="IPR014017">
    <property type="entry name" value="DNA_helicase_UvrD-like_C"/>
</dbReference>
<keyword evidence="6" id="KW-0238">DNA-binding</keyword>
<dbReference type="PANTHER" id="PTHR13710:SF105">
    <property type="entry name" value="ATP-DEPENDENT DNA HELICASE Q1"/>
    <property type="match status" value="1"/>
</dbReference>
<comment type="similarity">
    <text evidence="1">Belongs to the helicase family. RecQ subfamily.</text>
</comment>
<dbReference type="PROSITE" id="PS51194">
    <property type="entry name" value="HELICASE_CTER"/>
    <property type="match status" value="1"/>
</dbReference>
<evidence type="ECO:0000259" key="13">
    <source>
        <dbReference type="PROSITE" id="PS51198"/>
    </source>
</evidence>
<protein>
    <recommendedName>
        <fullName evidence="9">DNA 3'-5' helicase</fullName>
        <ecNumber evidence="9">5.6.2.4</ecNumber>
    </recommendedName>
</protein>
<keyword evidence="7" id="KW-0413">Isomerase</keyword>
<dbReference type="EC" id="5.6.2.4" evidence="9"/>
<evidence type="ECO:0000313" key="14">
    <source>
        <dbReference type="EMBL" id="MBK7954730.1"/>
    </source>
</evidence>
<keyword evidence="5 10" id="KW-0067">ATP-binding</keyword>
<dbReference type="GO" id="GO:0009378">
    <property type="term" value="F:four-way junction helicase activity"/>
    <property type="evidence" value="ECO:0007669"/>
    <property type="project" value="TreeGrafter"/>
</dbReference>
<dbReference type="Gene3D" id="3.40.50.300">
    <property type="entry name" value="P-loop containing nucleotide triphosphate hydrolases"/>
    <property type="match status" value="6"/>
</dbReference>
<evidence type="ECO:0000256" key="9">
    <source>
        <dbReference type="ARBA" id="ARBA00034808"/>
    </source>
</evidence>
<organism evidence="14 15">
    <name type="scientific">Candidatus Accumulibacter affinis</name>
    <dbReference type="NCBI Taxonomy" id="2954384"/>
    <lineage>
        <taxon>Bacteria</taxon>
        <taxon>Pseudomonadati</taxon>
        <taxon>Pseudomonadota</taxon>
        <taxon>Betaproteobacteria</taxon>
        <taxon>Candidatus Accumulibacter</taxon>
    </lineage>
</organism>
<dbReference type="InterPro" id="IPR001650">
    <property type="entry name" value="Helicase_C-like"/>
</dbReference>
<dbReference type="Pfam" id="PF00270">
    <property type="entry name" value="DEAD"/>
    <property type="match status" value="1"/>
</dbReference>
<dbReference type="InterPro" id="IPR011545">
    <property type="entry name" value="DEAD/DEAH_box_helicase_dom"/>
</dbReference>
<dbReference type="PANTHER" id="PTHR13710">
    <property type="entry name" value="DNA HELICASE RECQ FAMILY MEMBER"/>
    <property type="match status" value="1"/>
</dbReference>
<dbReference type="Pfam" id="PF13361">
    <property type="entry name" value="UvrD_C"/>
    <property type="match status" value="1"/>
</dbReference>
<name>A0A935W814_9PROT</name>
<evidence type="ECO:0000256" key="4">
    <source>
        <dbReference type="ARBA" id="ARBA00022806"/>
    </source>
</evidence>
<dbReference type="GO" id="GO:0006281">
    <property type="term" value="P:DNA repair"/>
    <property type="evidence" value="ECO:0007669"/>
    <property type="project" value="TreeGrafter"/>
</dbReference>
<evidence type="ECO:0000256" key="8">
    <source>
        <dbReference type="ARBA" id="ARBA00034617"/>
    </source>
</evidence>
<dbReference type="GO" id="GO:0016787">
    <property type="term" value="F:hydrolase activity"/>
    <property type="evidence" value="ECO:0007669"/>
    <property type="project" value="UniProtKB-UniRule"/>
</dbReference>
<evidence type="ECO:0000313" key="15">
    <source>
        <dbReference type="Proteomes" id="UP000706151"/>
    </source>
</evidence>
<dbReference type="PROSITE" id="PS51198">
    <property type="entry name" value="UVRD_HELICASE_ATP_BIND"/>
    <property type="match status" value="1"/>
</dbReference>
<evidence type="ECO:0000256" key="6">
    <source>
        <dbReference type="ARBA" id="ARBA00023125"/>
    </source>
</evidence>
<dbReference type="Pfam" id="PF13245">
    <property type="entry name" value="AAA_19"/>
    <property type="match status" value="1"/>
</dbReference>
<dbReference type="CDD" id="cd17932">
    <property type="entry name" value="DEXQc_UvrD"/>
    <property type="match status" value="1"/>
</dbReference>
<dbReference type="InterPro" id="IPR014001">
    <property type="entry name" value="Helicase_ATP-bd"/>
</dbReference>
<dbReference type="InterPro" id="IPR014016">
    <property type="entry name" value="UvrD-like_ATP-bd"/>
</dbReference>
<comment type="caution">
    <text evidence="14">The sequence shown here is derived from an EMBL/GenBank/DDBJ whole genome shotgun (WGS) entry which is preliminary data.</text>
</comment>
<evidence type="ECO:0000256" key="7">
    <source>
        <dbReference type="ARBA" id="ARBA00023235"/>
    </source>
</evidence>
<feature type="domain" description="Helicase ATP-binding" evidence="11">
    <location>
        <begin position="1"/>
        <end position="106"/>
    </location>
</feature>
<dbReference type="GO" id="GO:0043138">
    <property type="term" value="F:3'-5' DNA helicase activity"/>
    <property type="evidence" value="ECO:0007669"/>
    <property type="project" value="UniProtKB-EC"/>
</dbReference>
<evidence type="ECO:0000259" key="12">
    <source>
        <dbReference type="PROSITE" id="PS51194"/>
    </source>
</evidence>
<dbReference type="SMART" id="SM00490">
    <property type="entry name" value="HELICc"/>
    <property type="match status" value="1"/>
</dbReference>
<dbReference type="GO" id="GO:0006310">
    <property type="term" value="P:DNA recombination"/>
    <property type="evidence" value="ECO:0007669"/>
    <property type="project" value="TreeGrafter"/>
</dbReference>
<keyword evidence="4 10" id="KW-0347">Helicase</keyword>
<dbReference type="GO" id="GO:0003677">
    <property type="term" value="F:DNA binding"/>
    <property type="evidence" value="ECO:0007669"/>
    <property type="project" value="UniProtKB-KW"/>
</dbReference>
<dbReference type="InterPro" id="IPR027417">
    <property type="entry name" value="P-loop_NTPase"/>
</dbReference>
<dbReference type="Proteomes" id="UP000706151">
    <property type="component" value="Unassembled WGS sequence"/>
</dbReference>
<dbReference type="GO" id="GO:0005694">
    <property type="term" value="C:chromosome"/>
    <property type="evidence" value="ECO:0007669"/>
    <property type="project" value="TreeGrafter"/>
</dbReference>
<dbReference type="EMBL" id="JADJOT010000009">
    <property type="protein sequence ID" value="MBK7954730.1"/>
    <property type="molecule type" value="Genomic_DNA"/>
</dbReference>
<dbReference type="GO" id="GO:0005524">
    <property type="term" value="F:ATP binding"/>
    <property type="evidence" value="ECO:0007669"/>
    <property type="project" value="UniProtKB-UniRule"/>
</dbReference>
<feature type="domain" description="UvrD-like helicase ATP-binding" evidence="13">
    <location>
        <begin position="713"/>
        <end position="933"/>
    </location>
</feature>
<proteinExistence type="inferred from homology"/>
<evidence type="ECO:0000256" key="5">
    <source>
        <dbReference type="ARBA" id="ARBA00022840"/>
    </source>
</evidence>
<evidence type="ECO:0000256" key="10">
    <source>
        <dbReference type="PROSITE-ProRule" id="PRU00560"/>
    </source>
</evidence>
<evidence type="ECO:0000256" key="1">
    <source>
        <dbReference type="ARBA" id="ARBA00005446"/>
    </source>
</evidence>
<evidence type="ECO:0000256" key="2">
    <source>
        <dbReference type="ARBA" id="ARBA00022741"/>
    </source>
</evidence>
<dbReference type="GO" id="GO:0005737">
    <property type="term" value="C:cytoplasm"/>
    <property type="evidence" value="ECO:0007669"/>
    <property type="project" value="TreeGrafter"/>
</dbReference>
<evidence type="ECO:0000259" key="11">
    <source>
        <dbReference type="PROSITE" id="PS51192"/>
    </source>
</evidence>
<keyword evidence="2 10" id="KW-0547">Nucleotide-binding</keyword>
<comment type="catalytic activity">
    <reaction evidence="8">
        <text>Couples ATP hydrolysis with the unwinding of duplex DNA by translocating in the 3'-5' direction.</text>
        <dbReference type="EC" id="5.6.2.4"/>
    </reaction>
</comment>
<reference evidence="14 15" key="1">
    <citation type="submission" date="2020-10" db="EMBL/GenBank/DDBJ databases">
        <title>Connecting structure to function with the recovery of over 1000 high-quality activated sludge metagenome-assembled genomes encoding full-length rRNA genes using long-read sequencing.</title>
        <authorList>
            <person name="Singleton C.M."/>
            <person name="Petriglieri F."/>
            <person name="Kristensen J.M."/>
            <person name="Kirkegaard R.H."/>
            <person name="Michaelsen T.Y."/>
            <person name="Andersen M.H."/>
            <person name="Karst S.M."/>
            <person name="Dueholm M.S."/>
            <person name="Nielsen P.H."/>
            <person name="Albertsen M."/>
        </authorList>
    </citation>
    <scope>NUCLEOTIDE SEQUENCE [LARGE SCALE GENOMIC DNA]</scope>
    <source>
        <strain evidence="14">Fred_18-Q3-R57-64_BAT3C.720</strain>
    </source>
</reference>
<keyword evidence="3 10" id="KW-0378">Hydrolase</keyword>
<dbReference type="Pfam" id="PF00271">
    <property type="entry name" value="Helicase_C"/>
    <property type="match status" value="1"/>
</dbReference>
<accession>A0A935W814</accession>
<evidence type="ECO:0000256" key="3">
    <source>
        <dbReference type="ARBA" id="ARBA00022801"/>
    </source>
</evidence>
<sequence>MPERADALDRVRLGDVGIVIISPEQLRNPTLRKVLAQREIRAWVLDEAHCLSKWGHDFRPDYRYVARFIREKAGDGPVPPLLCLTATAKPDVIADIVAHFSEKVGIELACFDGGASRSNLDFAVLPTTPAEKLAHIHELLTATLPNDGPGGAIVYCATRRGSEEVSAFLTQKGLLAAHFHARLPPETKKNVQAAFIRGDLRIIAATNAFGMGIDKPDVRLVIHADIPGSLENYLQEAGRAGRDQQAARCVLLYTPEDVERQFGMSARSRLSRKEIQAILRSLRQLDRKKRKDGEVIATPGEILAEDEQGGFERDSATDDTRVRTAVCWLEEARLLSREENQVQVFPSSLRVASVEQARQRLARASLQGEYQRQLLALVGALIGAPADEGLSTDELMGVTGLASEKLRTALHDLERLGIASNDTALTAYLQVGVENSSPQRLERISRLEVALIELLRECAPDLAQGESSLLHLRLLSQRLKDAGHGSALPERLRQLLASLAGDGRSDDGGLGSIALRRIDAETMSIRLQREWSALAKTAQLRRTAAAYLLAHLLACLPAGARGADLLSETTLGRLLGAIEADLLLKSEVKETSRLLDRALLWLHEQEVIRLNKGLAVFRPAMTIRLDADWKRQFRQPDFAPLQLHYDEQVLQIHVMAEYVQRGLQAMANALRLTVDYFRLSRDEFMQRWLPDREQELARQTTPQSWRQIVEALVNPVQQSIVADDRENTNVLVLAGPGSGKTRVLVHRIAYLVRVRRENPRGILALAYNRHAAAQIRQRLAELIGDEARLISVLTCDALAMRLVGASFVGRDKRLANESFEAALGAIREQAIALLRGDELPPEQADEQRDRLLGGFRWILVDEYQDIGPQQYELIGALAGRSRTDEDTRLNLFAVGDDDQNIYAFSGASVEFIRRFETDYAARAVHLIDNYRATTHLIDVANRLIAPAAKRMKAAQPIRIDRARRPQLAGGAWAKIDPVGKGRVQILPAGGNSQTQAVAVLGELQRLASLTTDWDWARCAVIAREWKWLQPLRSFCELHGIPVQMAREENAQFWRQRDTQCLLDWLHDDLHSLISAPAIAAWLVARPASPVHAMLDAAVEEYSGETGGADLPRQHFIEWLAEWGREARRRQSGLLLLTAHRAKGLEFDHVAVLDGGWEAGSDRHQSSEHPDAERRLYYVAMTRARLTLLLARFARGHPFLDQLPEAPSLLRRTVSELPAPTRELSWHYQQLNPAEVDLGFAGRQPPARPLHRAIAALTPDAELHLEHADGRWRLRDEQGNLIGRLAASYTPPVGMACVRVRVAAIIVRYRSDSEPQYLPRIRCERWEVVLPELVFAPATGQE</sequence>
<dbReference type="SUPFAM" id="SSF52540">
    <property type="entry name" value="P-loop containing nucleoside triphosphate hydrolases"/>
    <property type="match status" value="2"/>
</dbReference>
<feature type="domain" description="Helicase C-terminal" evidence="12">
    <location>
        <begin position="135"/>
        <end position="286"/>
    </location>
</feature>
<feature type="binding site" evidence="10">
    <location>
        <begin position="734"/>
        <end position="741"/>
    </location>
    <ligand>
        <name>ATP</name>
        <dbReference type="ChEBI" id="CHEBI:30616"/>
    </ligand>
</feature>
<dbReference type="PROSITE" id="PS51192">
    <property type="entry name" value="HELICASE_ATP_BIND_1"/>
    <property type="match status" value="1"/>
</dbReference>